<evidence type="ECO:0000313" key="3">
    <source>
        <dbReference type="Proteomes" id="UP000014680"/>
    </source>
</evidence>
<dbReference type="AlphaFoldDB" id="A0A0A1UF06"/>
<keyword evidence="1" id="KW-0472">Membrane</keyword>
<keyword evidence="1" id="KW-1133">Transmembrane helix</keyword>
<dbReference type="Proteomes" id="UP000014680">
    <property type="component" value="Unassembled WGS sequence"/>
</dbReference>
<dbReference type="VEuPathDB" id="AmoebaDB:EIN_429510"/>
<keyword evidence="1" id="KW-0812">Transmembrane</keyword>
<keyword evidence="3" id="KW-1185">Reference proteome</keyword>
<dbReference type="KEGG" id="eiv:EIN_429510"/>
<evidence type="ECO:0000313" key="2">
    <source>
        <dbReference type="EMBL" id="ELP95175.1"/>
    </source>
</evidence>
<feature type="transmembrane region" description="Helical" evidence="1">
    <location>
        <begin position="141"/>
        <end position="162"/>
    </location>
</feature>
<dbReference type="OMA" id="QYEENDN"/>
<reference evidence="2 3" key="1">
    <citation type="submission" date="2012-10" db="EMBL/GenBank/DDBJ databases">
        <authorList>
            <person name="Zafar N."/>
            <person name="Inman J."/>
            <person name="Hall N."/>
            <person name="Lorenzi H."/>
            <person name="Caler E."/>
        </authorList>
    </citation>
    <scope>NUCLEOTIDE SEQUENCE [LARGE SCALE GENOMIC DNA]</scope>
    <source>
        <strain evidence="2 3">IP1</strain>
    </source>
</reference>
<gene>
    <name evidence="2" type="ORF">EIN_429510</name>
</gene>
<dbReference type="RefSeq" id="XP_004261946.1">
    <property type="nucleotide sequence ID" value="XM_004261898.1"/>
</dbReference>
<protein>
    <submittedName>
        <fullName evidence="2">Uncharacterized protein</fullName>
    </submittedName>
</protein>
<name>A0A0A1UF06_ENTIV</name>
<feature type="transmembrane region" description="Helical" evidence="1">
    <location>
        <begin position="39"/>
        <end position="65"/>
    </location>
</feature>
<feature type="transmembrane region" description="Helical" evidence="1">
    <location>
        <begin position="85"/>
        <end position="108"/>
    </location>
</feature>
<dbReference type="GeneID" id="14894171"/>
<accession>A0A0A1UF06</accession>
<evidence type="ECO:0000256" key="1">
    <source>
        <dbReference type="SAM" id="Phobius"/>
    </source>
</evidence>
<feature type="transmembrane region" description="Helical" evidence="1">
    <location>
        <begin position="117"/>
        <end position="135"/>
    </location>
</feature>
<proteinExistence type="predicted"/>
<organism evidence="2 3">
    <name type="scientific">Entamoeba invadens IP1</name>
    <dbReference type="NCBI Taxonomy" id="370355"/>
    <lineage>
        <taxon>Eukaryota</taxon>
        <taxon>Amoebozoa</taxon>
        <taxon>Evosea</taxon>
        <taxon>Archamoebae</taxon>
        <taxon>Mastigamoebida</taxon>
        <taxon>Entamoebidae</taxon>
        <taxon>Entamoeba</taxon>
    </lineage>
</organism>
<dbReference type="EMBL" id="KB206168">
    <property type="protein sequence ID" value="ELP95175.1"/>
    <property type="molecule type" value="Genomic_DNA"/>
</dbReference>
<sequence>MYKVQQYEENDNFKYTPQQTERMETQEAIVDFLKKFYQIIVPVISAVMAVVKLGFALRLSLVIMSKSWFWVKRDWQIKLGPQLNPYHLVLLDLLSCGFFCVIPIYVFIIKKAIDQSFLLKNILACVILFVVLLFFTYFIGAFWLIGINIVLYTAFFWCDYVLKNVYNVSIKLNKAYSV</sequence>